<dbReference type="EMBL" id="DWWS01000028">
    <property type="protein sequence ID" value="HJC23706.1"/>
    <property type="molecule type" value="Genomic_DNA"/>
</dbReference>
<organism evidence="1 2">
    <name type="scientific">Candidatus Eisenbergiella merdavium</name>
    <dbReference type="NCBI Taxonomy" id="2838551"/>
    <lineage>
        <taxon>Bacteria</taxon>
        <taxon>Bacillati</taxon>
        <taxon>Bacillota</taxon>
        <taxon>Clostridia</taxon>
        <taxon>Lachnospirales</taxon>
        <taxon>Lachnospiraceae</taxon>
        <taxon>Eisenbergiella</taxon>
    </lineage>
</organism>
<gene>
    <name evidence="1" type="ORF">H9761_08390</name>
</gene>
<dbReference type="SUPFAM" id="SSF53474">
    <property type="entry name" value="alpha/beta-Hydrolases"/>
    <property type="match status" value="1"/>
</dbReference>
<sequence>MASIHCTFFSKILAKQVTADVCLPSLTGREAETLSDGERFRTDRKFRTLVLLHGYTGNSSDWQRYSQVELFAEECGIAVVCPDGNNGHYSDWVCGPQNLTFLQKEFLPAMRAMFPLSTEREDTFVGGLSMGGYGAVKWALTWPETFSHLLNFSGGVDIMDRLEYYKKRPETARLMETVYGKLDEVSGGPNDNFQLLEQYAESGYPLPRLFSACGTEDAPVYGVHKRLMEEFSRRGGDVTEFSCEGIHDFHFWNKALERAMYDWLPAEKG</sequence>
<dbReference type="PANTHER" id="PTHR48098">
    <property type="entry name" value="ENTEROCHELIN ESTERASE-RELATED"/>
    <property type="match status" value="1"/>
</dbReference>
<proteinExistence type="predicted"/>
<dbReference type="AlphaFoldDB" id="A0A9D2NGB7"/>
<comment type="caution">
    <text evidence="1">The sequence shown here is derived from an EMBL/GenBank/DDBJ whole genome shotgun (WGS) entry which is preliminary data.</text>
</comment>
<reference evidence="1" key="2">
    <citation type="submission" date="2021-04" db="EMBL/GenBank/DDBJ databases">
        <authorList>
            <person name="Gilroy R."/>
        </authorList>
    </citation>
    <scope>NUCLEOTIDE SEQUENCE</scope>
    <source>
        <strain evidence="1">USAMLcec2-132</strain>
    </source>
</reference>
<dbReference type="Proteomes" id="UP000823891">
    <property type="component" value="Unassembled WGS sequence"/>
</dbReference>
<reference evidence="1" key="1">
    <citation type="journal article" date="2021" name="PeerJ">
        <title>Extensive microbial diversity within the chicken gut microbiome revealed by metagenomics and culture.</title>
        <authorList>
            <person name="Gilroy R."/>
            <person name="Ravi A."/>
            <person name="Getino M."/>
            <person name="Pursley I."/>
            <person name="Horton D.L."/>
            <person name="Alikhan N.F."/>
            <person name="Baker D."/>
            <person name="Gharbi K."/>
            <person name="Hall N."/>
            <person name="Watson M."/>
            <person name="Adriaenssens E.M."/>
            <person name="Foster-Nyarko E."/>
            <person name="Jarju S."/>
            <person name="Secka A."/>
            <person name="Antonio M."/>
            <person name="Oren A."/>
            <person name="Chaudhuri R.R."/>
            <person name="La Ragione R."/>
            <person name="Hildebrand F."/>
            <person name="Pallen M.J."/>
        </authorList>
    </citation>
    <scope>NUCLEOTIDE SEQUENCE</scope>
    <source>
        <strain evidence="1">USAMLcec2-132</strain>
    </source>
</reference>
<evidence type="ECO:0008006" key="3">
    <source>
        <dbReference type="Google" id="ProtNLM"/>
    </source>
</evidence>
<accession>A0A9D2NGB7</accession>
<dbReference type="PANTHER" id="PTHR48098:SF1">
    <property type="entry name" value="DIACYLGLYCEROL ACYLTRANSFERASE_MYCOLYLTRANSFERASE AG85A"/>
    <property type="match status" value="1"/>
</dbReference>
<protein>
    <recommendedName>
        <fullName evidence="3">Esterase</fullName>
    </recommendedName>
</protein>
<dbReference type="InterPro" id="IPR000801">
    <property type="entry name" value="Esterase-like"/>
</dbReference>
<dbReference type="Gene3D" id="3.40.50.1820">
    <property type="entry name" value="alpha/beta hydrolase"/>
    <property type="match status" value="1"/>
</dbReference>
<evidence type="ECO:0000313" key="1">
    <source>
        <dbReference type="EMBL" id="HJC23706.1"/>
    </source>
</evidence>
<evidence type="ECO:0000313" key="2">
    <source>
        <dbReference type="Proteomes" id="UP000823891"/>
    </source>
</evidence>
<dbReference type="GO" id="GO:0016747">
    <property type="term" value="F:acyltransferase activity, transferring groups other than amino-acyl groups"/>
    <property type="evidence" value="ECO:0007669"/>
    <property type="project" value="TreeGrafter"/>
</dbReference>
<dbReference type="InterPro" id="IPR050583">
    <property type="entry name" value="Mycobacterial_A85_antigen"/>
</dbReference>
<dbReference type="InterPro" id="IPR029058">
    <property type="entry name" value="AB_hydrolase_fold"/>
</dbReference>
<name>A0A9D2NGB7_9FIRM</name>
<dbReference type="Pfam" id="PF00756">
    <property type="entry name" value="Esterase"/>
    <property type="match status" value="1"/>
</dbReference>